<reference evidence="2" key="1">
    <citation type="submission" date="2022-09" db="EMBL/GenBank/DDBJ databases">
        <title>Intensive care unit water sources are persistently colonized with multi-drug resistant bacteria and are the site of extensive horizontal gene transfer of antibiotic resistance genes.</title>
        <authorList>
            <person name="Diorio-Toth L."/>
        </authorList>
    </citation>
    <scope>NUCLEOTIDE SEQUENCE</scope>
    <source>
        <strain evidence="2">GD03710</strain>
    </source>
</reference>
<dbReference type="AlphaFoldDB" id="A0AA42RDQ7"/>
<dbReference type="Pfam" id="PF01507">
    <property type="entry name" value="PAPS_reduct"/>
    <property type="match status" value="1"/>
</dbReference>
<dbReference type="SUPFAM" id="SSF52402">
    <property type="entry name" value="Adenine nucleotide alpha hydrolases-like"/>
    <property type="match status" value="1"/>
</dbReference>
<evidence type="ECO:0000259" key="1">
    <source>
        <dbReference type="Pfam" id="PF01507"/>
    </source>
</evidence>
<gene>
    <name evidence="2" type="ORF">N5I20_17295</name>
</gene>
<comment type="caution">
    <text evidence="2">The sequence shown here is derived from an EMBL/GenBank/DDBJ whole genome shotgun (WGS) entry which is preliminary data.</text>
</comment>
<name>A0AA42RDQ7_AERCA</name>
<accession>A0AA42RDQ7</accession>
<feature type="domain" description="Phosphoadenosine phosphosulphate reductase" evidence="1">
    <location>
        <begin position="59"/>
        <end position="238"/>
    </location>
</feature>
<organism evidence="2 3">
    <name type="scientific">Aeromonas caviae</name>
    <name type="common">Aeromonas punctata</name>
    <dbReference type="NCBI Taxonomy" id="648"/>
    <lineage>
        <taxon>Bacteria</taxon>
        <taxon>Pseudomonadati</taxon>
        <taxon>Pseudomonadota</taxon>
        <taxon>Gammaproteobacteria</taxon>
        <taxon>Aeromonadales</taxon>
        <taxon>Aeromonadaceae</taxon>
        <taxon>Aeromonas</taxon>
    </lineage>
</organism>
<evidence type="ECO:0000313" key="2">
    <source>
        <dbReference type="EMBL" id="MDH1506807.1"/>
    </source>
</evidence>
<dbReference type="Gene3D" id="3.40.50.620">
    <property type="entry name" value="HUPs"/>
    <property type="match status" value="1"/>
</dbReference>
<dbReference type="InterPro" id="IPR002500">
    <property type="entry name" value="PAPS_reduct_dom"/>
</dbReference>
<proteinExistence type="predicted"/>
<dbReference type="Proteomes" id="UP001161704">
    <property type="component" value="Unassembled WGS sequence"/>
</dbReference>
<dbReference type="InterPro" id="IPR014729">
    <property type="entry name" value="Rossmann-like_a/b/a_fold"/>
</dbReference>
<dbReference type="RefSeq" id="WP_279963655.1">
    <property type="nucleotide sequence ID" value="NZ_JAOCFK010000068.1"/>
</dbReference>
<sequence>MFNQVVGYAQFEMAILGDELAVANIDPRRELIFESAQELFDELVDGRVIPLIQEHVLRVASSFGKDSTLLLALIVEGHRRAKQRGLPVAGPLIVTHGDTRIESPVMHQYATRQMRLLGEYLDKEGIAHELITASPEDRYSWPVMYVGGLKLLTVGASATADCSIVLKQDPLKRVERGLARAYPEIVTATGVRLDESASRAQSVRELGLQNATVVHNNGNRDVAPIVDLTTAEVWLLLRCLGEGASREYGNSLPYWDSSTFYLRRMYDDQDESQCPITGSSSLASNVGCGGSSLRGGCALCTVVNNDKQAESLTDLPQFPQLENLLAIRNWLSRNFSNMAYRRFIARKPSDDGYLKLQANTFNEDWMTEVLRWLLQADRDEQRRADDFRERLLTGEWMADSGVAAIANDDKLTPAQRVEWLRWYLEDMAQPTFELVTPSQLLLIDALWSRDGYRLAPFTALSIWKEVYHQNISVPYPALDGERFKDPIPAPVYYPIGNDPELMSLSDIEATGVFDRYLADLATLSFGNCGGATKQVRKEIATAPVCYGTLEGATFRGWFGDTLAVPVVTRPDDGDCGYTIDQDAAEWITGPIIDDYLGDLGQLDRRSSVALRRLLSEGVLSLSVQARRNTARMMARAELYEIAGMSQLEDGNPLMLANCISQAEYEAVMKETIKPAPSSLLPVSIPSVEQQWADLGLAVDGVLVLARQLESRRLSVGLTVSQMGAGWVFDGVNYSELQQVISVQLQAIHQLFSRPERMLCLLPSIACLHKSRGREHNTRLKLLQQRALRTLQSARVEALVLVADAIKACGEGSCVGLVPVFVAQGGGMAIIKDLTGASGYIEQLQQLYRYAKCA</sequence>
<dbReference type="EMBL" id="JAOCIZ010000081">
    <property type="protein sequence ID" value="MDH1506807.1"/>
    <property type="molecule type" value="Genomic_DNA"/>
</dbReference>
<evidence type="ECO:0000313" key="3">
    <source>
        <dbReference type="Proteomes" id="UP001161704"/>
    </source>
</evidence>
<dbReference type="GO" id="GO:0003824">
    <property type="term" value="F:catalytic activity"/>
    <property type="evidence" value="ECO:0007669"/>
    <property type="project" value="InterPro"/>
</dbReference>
<protein>
    <submittedName>
        <fullName evidence="2">Phosphoadenosine phosphosulfate reductase family protein</fullName>
    </submittedName>
</protein>